<dbReference type="SUPFAM" id="SSF53067">
    <property type="entry name" value="Actin-like ATPase domain"/>
    <property type="match status" value="1"/>
</dbReference>
<dbReference type="Pfam" id="PF12693">
    <property type="entry name" value="GspL_C"/>
    <property type="match status" value="1"/>
</dbReference>
<keyword evidence="7" id="KW-0653">Protein transport</keyword>
<evidence type="ECO:0000256" key="1">
    <source>
        <dbReference type="ARBA" id="ARBA00004377"/>
    </source>
</evidence>
<dbReference type="EMBL" id="JBHSDY010000010">
    <property type="protein sequence ID" value="MFC4299548.1"/>
    <property type="molecule type" value="Genomic_DNA"/>
</dbReference>
<name>A0ABV8S1T2_9BURK</name>
<evidence type="ECO:0000256" key="9">
    <source>
        <dbReference type="ARBA" id="ARBA00023136"/>
    </source>
</evidence>
<organism evidence="12 13">
    <name type="scientific">Castellaniella hirudinis</name>
    <dbReference type="NCBI Taxonomy" id="1144617"/>
    <lineage>
        <taxon>Bacteria</taxon>
        <taxon>Pseudomonadati</taxon>
        <taxon>Pseudomonadota</taxon>
        <taxon>Betaproteobacteria</taxon>
        <taxon>Burkholderiales</taxon>
        <taxon>Alcaligenaceae</taxon>
        <taxon>Castellaniella</taxon>
    </lineage>
</organism>
<keyword evidence="3" id="KW-0813">Transport</keyword>
<evidence type="ECO:0000256" key="2">
    <source>
        <dbReference type="ARBA" id="ARBA00005318"/>
    </source>
</evidence>
<dbReference type="InterPro" id="IPR043129">
    <property type="entry name" value="ATPase_NBD"/>
</dbReference>
<evidence type="ECO:0000256" key="3">
    <source>
        <dbReference type="ARBA" id="ARBA00022448"/>
    </source>
</evidence>
<evidence type="ECO:0000256" key="7">
    <source>
        <dbReference type="ARBA" id="ARBA00022927"/>
    </source>
</evidence>
<evidence type="ECO:0000256" key="4">
    <source>
        <dbReference type="ARBA" id="ARBA00022475"/>
    </source>
</evidence>
<dbReference type="Pfam" id="PF05134">
    <property type="entry name" value="T2SSL"/>
    <property type="match status" value="1"/>
</dbReference>
<protein>
    <submittedName>
        <fullName evidence="12">Type II secretion system protein GspL</fullName>
    </submittedName>
</protein>
<comment type="similarity">
    <text evidence="2">Belongs to the GSP L family.</text>
</comment>
<keyword evidence="9" id="KW-0472">Membrane</keyword>
<accession>A0ABV8S1T2</accession>
<feature type="domain" description="GspL cytoplasmic actin-ATPase-like" evidence="10">
    <location>
        <begin position="37"/>
        <end position="145"/>
    </location>
</feature>
<dbReference type="Gene3D" id="3.30.420.380">
    <property type="match status" value="1"/>
</dbReference>
<sequence length="346" mass="36824">MKRQHVRLLLPPLSELTPVVPLAFALVGRDGRLLRSGQLDLRPLAALAGAWPVHAIVCDGDAVVTHVTVPPVAARRLGDAVRSSIEPMTLSDPDHLLVAHGPRQTDGMVAVAWTARDPLERAWSLLASAGLNVVSLVPHALALPEGDPHPDRALELPAGPRWLAPLPAWSFAGPARRPAGGAGRWRRPLAWAAVACAVWVLGLNIHAARQGGRLDALRESMRRTVQQAYPQIPVVVDPLRQARQQRDALRLAGGDEAADDFMPLALATAQVLGFAQGHVLGLGYADGRLTLTLAEGYRPPVDEAALARTAAGQGIRLERDAARPHVWHAARPDVAEGAARPSGDGK</sequence>
<evidence type="ECO:0000256" key="8">
    <source>
        <dbReference type="ARBA" id="ARBA00022989"/>
    </source>
</evidence>
<keyword evidence="4" id="KW-1003">Cell membrane</keyword>
<keyword evidence="8" id="KW-1133">Transmembrane helix</keyword>
<evidence type="ECO:0000313" key="13">
    <source>
        <dbReference type="Proteomes" id="UP001595756"/>
    </source>
</evidence>
<proteinExistence type="inferred from homology"/>
<dbReference type="RefSeq" id="WP_376814075.1">
    <property type="nucleotide sequence ID" value="NZ_JBHSDY010000010.1"/>
</dbReference>
<evidence type="ECO:0000313" key="12">
    <source>
        <dbReference type="EMBL" id="MFC4299548.1"/>
    </source>
</evidence>
<comment type="subcellular location">
    <subcellularLocation>
        <location evidence="1">Cell inner membrane</location>
        <topology evidence="1">Single-pass membrane protein</topology>
    </subcellularLocation>
</comment>
<reference evidence="13" key="1">
    <citation type="journal article" date="2019" name="Int. J. Syst. Evol. Microbiol.">
        <title>The Global Catalogue of Microorganisms (GCM) 10K type strain sequencing project: providing services to taxonomists for standard genome sequencing and annotation.</title>
        <authorList>
            <consortium name="The Broad Institute Genomics Platform"/>
            <consortium name="The Broad Institute Genome Sequencing Center for Infectious Disease"/>
            <person name="Wu L."/>
            <person name="Ma J."/>
        </authorList>
    </citation>
    <scope>NUCLEOTIDE SEQUENCE [LARGE SCALE GENOMIC DNA]</scope>
    <source>
        <strain evidence="13">CGMCC 1.19029</strain>
    </source>
</reference>
<evidence type="ECO:0000259" key="11">
    <source>
        <dbReference type="Pfam" id="PF12693"/>
    </source>
</evidence>
<gene>
    <name evidence="12" type="primary">gspL</name>
    <name evidence="12" type="ORF">ACFO0J_16010</name>
</gene>
<evidence type="ECO:0000256" key="5">
    <source>
        <dbReference type="ARBA" id="ARBA00022519"/>
    </source>
</evidence>
<dbReference type="InterPro" id="IPR007812">
    <property type="entry name" value="T2SS_protein-GspL"/>
</dbReference>
<dbReference type="InterPro" id="IPR025691">
    <property type="entry name" value="GspL_pp_dom"/>
</dbReference>
<keyword evidence="13" id="KW-1185">Reference proteome</keyword>
<dbReference type="InterPro" id="IPR024230">
    <property type="entry name" value="GspL_cyto_dom"/>
</dbReference>
<feature type="domain" description="GspL periplasmic" evidence="11">
    <location>
        <begin position="183"/>
        <end position="292"/>
    </location>
</feature>
<dbReference type="NCBIfam" id="TIGR01709">
    <property type="entry name" value="typeII_sec_gspL"/>
    <property type="match status" value="1"/>
</dbReference>
<keyword evidence="5" id="KW-0997">Cell inner membrane</keyword>
<keyword evidence="6" id="KW-0812">Transmembrane</keyword>
<evidence type="ECO:0000256" key="6">
    <source>
        <dbReference type="ARBA" id="ARBA00022692"/>
    </source>
</evidence>
<comment type="caution">
    <text evidence="12">The sequence shown here is derived from an EMBL/GenBank/DDBJ whole genome shotgun (WGS) entry which is preliminary data.</text>
</comment>
<evidence type="ECO:0000259" key="10">
    <source>
        <dbReference type="Pfam" id="PF05134"/>
    </source>
</evidence>
<dbReference type="Proteomes" id="UP001595756">
    <property type="component" value="Unassembled WGS sequence"/>
</dbReference>